<evidence type="ECO:0000313" key="2">
    <source>
        <dbReference type="EMBL" id="MCL2913171.1"/>
    </source>
</evidence>
<feature type="domain" description="Glycosyltransferase subfamily 4-like N-terminal" evidence="1">
    <location>
        <begin position="13"/>
        <end position="167"/>
    </location>
</feature>
<keyword evidence="2" id="KW-0808">Transferase</keyword>
<evidence type="ECO:0000259" key="1">
    <source>
        <dbReference type="Pfam" id="PF13439"/>
    </source>
</evidence>
<dbReference type="Proteomes" id="UP001202831">
    <property type="component" value="Unassembled WGS sequence"/>
</dbReference>
<sequence length="354" mass="40587">MKVLHIITGLGSGGAENMLYKIIKSQAEHEHLVISINGGGEFYDRLIDLNVMVLIINKVDYLKVFPLYLLRKKVSNFSPDVIMSWMYHSFIFSFIFKSARCNIWNVRHSLSDLSKDKLLTRIVIKLTSLLSSKPDFICFNSIQSLEQHKLYGYNNNLRYIPNGFDIELFGNYSYSSDVIKFTNFSRYHPVKGIERLIHGFLNFVEVSNANAELHLYGTGISQEKFDLSMYSSSLINRVIFNGKCDFVPATMYKHDVYILSSYSEAFPNVIGEALLSGLFVISTDVGDASKIIRQGEDGVLISSESFDEEFYDALICSLNYIRNDTLRHARHKYVAENFSIQQISENYNELYEGF</sequence>
<keyword evidence="3" id="KW-1185">Reference proteome</keyword>
<comment type="caution">
    <text evidence="2">The sequence shown here is derived from an EMBL/GenBank/DDBJ whole genome shotgun (WGS) entry which is preliminary data.</text>
</comment>
<dbReference type="Pfam" id="PF13439">
    <property type="entry name" value="Glyco_transf_4"/>
    <property type="match status" value="1"/>
</dbReference>
<dbReference type="SUPFAM" id="SSF53756">
    <property type="entry name" value="UDP-Glycosyltransferase/glycogen phosphorylase"/>
    <property type="match status" value="1"/>
</dbReference>
<proteinExistence type="predicted"/>
<dbReference type="PANTHER" id="PTHR12526:SF637">
    <property type="entry name" value="GLYCOSYLTRANSFERASE EPSF-RELATED"/>
    <property type="match status" value="1"/>
</dbReference>
<evidence type="ECO:0000313" key="3">
    <source>
        <dbReference type="Proteomes" id="UP001202831"/>
    </source>
</evidence>
<keyword evidence="2" id="KW-0328">Glycosyltransferase</keyword>
<dbReference type="GO" id="GO:0016757">
    <property type="term" value="F:glycosyltransferase activity"/>
    <property type="evidence" value="ECO:0007669"/>
    <property type="project" value="UniProtKB-KW"/>
</dbReference>
<dbReference type="EC" id="2.4.-.-" evidence="2"/>
<dbReference type="Gene3D" id="3.40.50.2000">
    <property type="entry name" value="Glycogen Phosphorylase B"/>
    <property type="match status" value="2"/>
</dbReference>
<gene>
    <name evidence="2" type="ORF">L2725_05150</name>
</gene>
<dbReference type="EMBL" id="JAKIKT010000001">
    <property type="protein sequence ID" value="MCL2913171.1"/>
    <property type="molecule type" value="Genomic_DNA"/>
</dbReference>
<dbReference type="RefSeq" id="WP_249247945.1">
    <property type="nucleotide sequence ID" value="NZ_JAKIKT010000001.1"/>
</dbReference>
<dbReference type="Pfam" id="PF13692">
    <property type="entry name" value="Glyco_trans_1_4"/>
    <property type="match status" value="1"/>
</dbReference>
<reference evidence="2 3" key="1">
    <citation type="submission" date="2022-01" db="EMBL/GenBank/DDBJ databases">
        <title>Whole genome-based taxonomy of the Shewanellaceae.</title>
        <authorList>
            <person name="Martin-Rodriguez A.J."/>
        </authorList>
    </citation>
    <scope>NUCLEOTIDE SEQUENCE [LARGE SCALE GENOMIC DNA]</scope>
    <source>
        <strain evidence="2 3">DSM 21332</strain>
    </source>
</reference>
<protein>
    <submittedName>
        <fullName evidence="2">Glycosyltransferase</fullName>
        <ecNumber evidence="2">2.4.-.-</ecNumber>
    </submittedName>
</protein>
<dbReference type="PANTHER" id="PTHR12526">
    <property type="entry name" value="GLYCOSYLTRANSFERASE"/>
    <property type="match status" value="1"/>
</dbReference>
<dbReference type="InterPro" id="IPR028098">
    <property type="entry name" value="Glyco_trans_4-like_N"/>
</dbReference>
<name>A0ABT0N5L1_9GAMM</name>
<organism evidence="2 3">
    <name type="scientific">Shewanella corallii</name>
    <dbReference type="NCBI Taxonomy" id="560080"/>
    <lineage>
        <taxon>Bacteria</taxon>
        <taxon>Pseudomonadati</taxon>
        <taxon>Pseudomonadota</taxon>
        <taxon>Gammaproteobacteria</taxon>
        <taxon>Alteromonadales</taxon>
        <taxon>Shewanellaceae</taxon>
        <taxon>Shewanella</taxon>
    </lineage>
</organism>
<accession>A0ABT0N5L1</accession>